<organism evidence="2 3">
    <name type="scientific">Austropuccinia psidii MF-1</name>
    <dbReference type="NCBI Taxonomy" id="1389203"/>
    <lineage>
        <taxon>Eukaryota</taxon>
        <taxon>Fungi</taxon>
        <taxon>Dikarya</taxon>
        <taxon>Basidiomycota</taxon>
        <taxon>Pucciniomycotina</taxon>
        <taxon>Pucciniomycetes</taxon>
        <taxon>Pucciniales</taxon>
        <taxon>Sphaerophragmiaceae</taxon>
        <taxon>Austropuccinia</taxon>
    </lineage>
</organism>
<name>A0A9Q3CYS9_9BASI</name>
<dbReference type="AlphaFoldDB" id="A0A9Q3CYS9"/>
<evidence type="ECO:0000313" key="3">
    <source>
        <dbReference type="Proteomes" id="UP000765509"/>
    </source>
</evidence>
<evidence type="ECO:0000256" key="1">
    <source>
        <dbReference type="SAM" id="SignalP"/>
    </source>
</evidence>
<feature type="chain" id="PRO_5040432083" evidence="1">
    <location>
        <begin position="26"/>
        <end position="150"/>
    </location>
</feature>
<sequence>MYSGMTLYTWWGCLLFLAQTSLCLSRIPTLHTKILTTIQDPNASHIKPFTVNPYAREASRQCQQFLMLVQAPDPSHANPYACNGSQIFKLLMLGSQQLKQFLMLGKASNASDSNPYAFTGSQSFTGTSLCLYKFLTIQTIPYAGTATQKF</sequence>
<keyword evidence="3" id="KW-1185">Reference proteome</keyword>
<feature type="signal peptide" evidence="1">
    <location>
        <begin position="1"/>
        <end position="25"/>
    </location>
</feature>
<dbReference type="Proteomes" id="UP000765509">
    <property type="component" value="Unassembled WGS sequence"/>
</dbReference>
<comment type="caution">
    <text evidence="2">The sequence shown here is derived from an EMBL/GenBank/DDBJ whole genome shotgun (WGS) entry which is preliminary data.</text>
</comment>
<keyword evidence="1" id="KW-0732">Signal</keyword>
<evidence type="ECO:0000313" key="2">
    <source>
        <dbReference type="EMBL" id="MBW0493489.1"/>
    </source>
</evidence>
<proteinExistence type="predicted"/>
<protein>
    <submittedName>
        <fullName evidence="2">Uncharacterized protein</fullName>
    </submittedName>
</protein>
<accession>A0A9Q3CYS9</accession>
<dbReference type="EMBL" id="AVOT02012088">
    <property type="protein sequence ID" value="MBW0493489.1"/>
    <property type="molecule type" value="Genomic_DNA"/>
</dbReference>
<gene>
    <name evidence="2" type="ORF">O181_033204</name>
</gene>
<reference evidence="2" key="1">
    <citation type="submission" date="2021-03" db="EMBL/GenBank/DDBJ databases">
        <title>Draft genome sequence of rust myrtle Austropuccinia psidii MF-1, a brazilian biotype.</title>
        <authorList>
            <person name="Quecine M.C."/>
            <person name="Pachon D.M.R."/>
            <person name="Bonatelli M.L."/>
            <person name="Correr F.H."/>
            <person name="Franceschini L.M."/>
            <person name="Leite T.F."/>
            <person name="Margarido G.R.A."/>
            <person name="Almeida C.A."/>
            <person name="Ferrarezi J.A."/>
            <person name="Labate C.A."/>
        </authorList>
    </citation>
    <scope>NUCLEOTIDE SEQUENCE</scope>
    <source>
        <strain evidence="2">MF-1</strain>
    </source>
</reference>